<proteinExistence type="predicted"/>
<dbReference type="InterPro" id="IPR011009">
    <property type="entry name" value="Kinase-like_dom_sf"/>
</dbReference>
<comment type="caution">
    <text evidence="2">The sequence shown here is derived from an EMBL/GenBank/DDBJ whole genome shotgun (WGS) entry which is preliminary data.</text>
</comment>
<gene>
    <name evidence="2" type="ORF">QBC40DRAFT_339588</name>
</gene>
<dbReference type="AlphaFoldDB" id="A0AAN7AWA4"/>
<feature type="domain" description="Protein kinase" evidence="1">
    <location>
        <begin position="112"/>
        <end position="422"/>
    </location>
</feature>
<keyword evidence="3" id="KW-1185">Reference proteome</keyword>
<reference evidence="2" key="2">
    <citation type="submission" date="2023-05" db="EMBL/GenBank/DDBJ databases">
        <authorList>
            <consortium name="Lawrence Berkeley National Laboratory"/>
            <person name="Steindorff A."/>
            <person name="Hensen N."/>
            <person name="Bonometti L."/>
            <person name="Westerberg I."/>
            <person name="Brannstrom I.O."/>
            <person name="Guillou S."/>
            <person name="Cros-Aarteil S."/>
            <person name="Calhoun S."/>
            <person name="Haridas S."/>
            <person name="Kuo A."/>
            <person name="Mondo S."/>
            <person name="Pangilinan J."/>
            <person name="Riley R."/>
            <person name="Labutti K."/>
            <person name="Andreopoulos B."/>
            <person name="Lipzen A."/>
            <person name="Chen C."/>
            <person name="Yanf M."/>
            <person name="Daum C."/>
            <person name="Ng V."/>
            <person name="Clum A."/>
            <person name="Ohm R."/>
            <person name="Martin F."/>
            <person name="Silar P."/>
            <person name="Natvig D."/>
            <person name="Lalanne C."/>
            <person name="Gautier V."/>
            <person name="Ament-Velasquez S.L."/>
            <person name="Kruys A."/>
            <person name="Hutchinson M.I."/>
            <person name="Powell A.J."/>
            <person name="Barry K."/>
            <person name="Miller A.N."/>
            <person name="Grigoriev I.V."/>
            <person name="Debuchy R."/>
            <person name="Gladieux P."/>
            <person name="Thoren M.H."/>
            <person name="Johannesson H."/>
        </authorList>
    </citation>
    <scope>NUCLEOTIDE SEQUENCE</scope>
    <source>
        <strain evidence="2">CBS 315.58</strain>
    </source>
</reference>
<dbReference type="SMART" id="SM00220">
    <property type="entry name" value="S_TKc"/>
    <property type="match status" value="1"/>
</dbReference>
<dbReference type="PROSITE" id="PS50011">
    <property type="entry name" value="PROTEIN_KINASE_DOM"/>
    <property type="match status" value="1"/>
</dbReference>
<dbReference type="GO" id="GO:0004672">
    <property type="term" value="F:protein kinase activity"/>
    <property type="evidence" value="ECO:0007669"/>
    <property type="project" value="InterPro"/>
</dbReference>
<protein>
    <recommendedName>
        <fullName evidence="1">Protein kinase domain-containing protein</fullName>
    </recommendedName>
</protein>
<dbReference type="GO" id="GO:0005524">
    <property type="term" value="F:ATP binding"/>
    <property type="evidence" value="ECO:0007669"/>
    <property type="project" value="InterPro"/>
</dbReference>
<dbReference type="SUPFAM" id="SSF56112">
    <property type="entry name" value="Protein kinase-like (PK-like)"/>
    <property type="match status" value="1"/>
</dbReference>
<dbReference type="Proteomes" id="UP001303160">
    <property type="component" value="Unassembled WGS sequence"/>
</dbReference>
<dbReference type="InterPro" id="IPR000719">
    <property type="entry name" value="Prot_kinase_dom"/>
</dbReference>
<evidence type="ECO:0000313" key="2">
    <source>
        <dbReference type="EMBL" id="KAK4200782.1"/>
    </source>
</evidence>
<dbReference type="EMBL" id="MU863915">
    <property type="protein sequence ID" value="KAK4200782.1"/>
    <property type="molecule type" value="Genomic_DNA"/>
</dbReference>
<sequence length="422" mass="48724">MISDESKYYCLSGDCPLGGPSTWHVIDWDQRRVISVTMDGEQDSEDLAIQNLSRIDSSKLPRDIYRIYVSDTGEIISRYSDPKNDATCCVHYPFLGDMTVPEGTLTIQRDKLEELERLGPDVDLVAYPPCQGPSAKKVVFKYYWLWQYGQGSWKEMSLWMRLPRNHPNIVPFDRIVVDELEGRVVGFTTTYVPGGNLEENTSRVFKLEWLRQLINVVDELNLQYGIAHQDIAPRNLVVDESTDSIMLFDFNYAARINYPPLGNGKGEHYDEERNDVKGLIFTTYEIITQDQSFRNKPHIEQNTNHLPQEWRKHPKVELDCPVASYQSILQEWEKRRTGDLAGAKFDDFPKRIDWPTRPDPPQKIVVLKNSEGKPVNVRLEQWDEKRQDVLARGGKVLNWERLPQKDLNGGVRVLSNGELIRG</sequence>
<dbReference type="Gene3D" id="1.10.510.10">
    <property type="entry name" value="Transferase(Phosphotransferase) domain 1"/>
    <property type="match status" value="1"/>
</dbReference>
<accession>A0AAN7AWA4</accession>
<organism evidence="2 3">
    <name type="scientific">Triangularia verruculosa</name>
    <dbReference type="NCBI Taxonomy" id="2587418"/>
    <lineage>
        <taxon>Eukaryota</taxon>
        <taxon>Fungi</taxon>
        <taxon>Dikarya</taxon>
        <taxon>Ascomycota</taxon>
        <taxon>Pezizomycotina</taxon>
        <taxon>Sordariomycetes</taxon>
        <taxon>Sordariomycetidae</taxon>
        <taxon>Sordariales</taxon>
        <taxon>Podosporaceae</taxon>
        <taxon>Triangularia</taxon>
    </lineage>
</organism>
<evidence type="ECO:0000259" key="1">
    <source>
        <dbReference type="PROSITE" id="PS50011"/>
    </source>
</evidence>
<reference evidence="2" key="1">
    <citation type="journal article" date="2023" name="Mol. Phylogenet. Evol.">
        <title>Genome-scale phylogeny and comparative genomics of the fungal order Sordariales.</title>
        <authorList>
            <person name="Hensen N."/>
            <person name="Bonometti L."/>
            <person name="Westerberg I."/>
            <person name="Brannstrom I.O."/>
            <person name="Guillou S."/>
            <person name="Cros-Aarteil S."/>
            <person name="Calhoun S."/>
            <person name="Haridas S."/>
            <person name="Kuo A."/>
            <person name="Mondo S."/>
            <person name="Pangilinan J."/>
            <person name="Riley R."/>
            <person name="LaButti K."/>
            <person name="Andreopoulos B."/>
            <person name="Lipzen A."/>
            <person name="Chen C."/>
            <person name="Yan M."/>
            <person name="Daum C."/>
            <person name="Ng V."/>
            <person name="Clum A."/>
            <person name="Steindorff A."/>
            <person name="Ohm R.A."/>
            <person name="Martin F."/>
            <person name="Silar P."/>
            <person name="Natvig D.O."/>
            <person name="Lalanne C."/>
            <person name="Gautier V."/>
            <person name="Ament-Velasquez S.L."/>
            <person name="Kruys A."/>
            <person name="Hutchinson M.I."/>
            <person name="Powell A.J."/>
            <person name="Barry K."/>
            <person name="Miller A.N."/>
            <person name="Grigoriev I.V."/>
            <person name="Debuchy R."/>
            <person name="Gladieux P."/>
            <person name="Hiltunen Thoren M."/>
            <person name="Johannesson H."/>
        </authorList>
    </citation>
    <scope>NUCLEOTIDE SEQUENCE</scope>
    <source>
        <strain evidence="2">CBS 315.58</strain>
    </source>
</reference>
<name>A0AAN7AWA4_9PEZI</name>
<evidence type="ECO:0000313" key="3">
    <source>
        <dbReference type="Proteomes" id="UP001303160"/>
    </source>
</evidence>